<dbReference type="InterPro" id="IPR041078">
    <property type="entry name" value="Plavaka"/>
</dbReference>
<proteinExistence type="predicted"/>
<name>A0ABR2ZDA5_9AGAR</name>
<evidence type="ECO:0000313" key="3">
    <source>
        <dbReference type="Proteomes" id="UP001437256"/>
    </source>
</evidence>
<gene>
    <name evidence="2" type="ORF">AAF712_013951</name>
</gene>
<reference evidence="2 3" key="1">
    <citation type="submission" date="2024-05" db="EMBL/GenBank/DDBJ databases">
        <title>A draft genome resource for the thread blight pathogen Marasmius tenuissimus strain MS-2.</title>
        <authorList>
            <person name="Yulfo-Soto G.E."/>
            <person name="Baruah I.K."/>
            <person name="Amoako-Attah I."/>
            <person name="Bukari Y."/>
            <person name="Meinhardt L.W."/>
            <person name="Bailey B.A."/>
            <person name="Cohen S.P."/>
        </authorList>
    </citation>
    <scope>NUCLEOTIDE SEQUENCE [LARGE SCALE GENOMIC DNA]</scope>
    <source>
        <strain evidence="2 3">MS-2</strain>
    </source>
</reference>
<evidence type="ECO:0000256" key="1">
    <source>
        <dbReference type="SAM" id="MobiDB-lite"/>
    </source>
</evidence>
<protein>
    <recommendedName>
        <fullName evidence="4">Transposase</fullName>
    </recommendedName>
</protein>
<feature type="compositionally biased region" description="Basic residues" evidence="1">
    <location>
        <begin position="52"/>
        <end position="66"/>
    </location>
</feature>
<sequence length="561" mass="63496">MAYRRKPDKIKCPQCGDMVSPSGPYTLHTIACDRKHKKASQETHDNLDYRVKRGLGRGKVPTRKGQRASNSPIVPPEALEEAGPSSYDYVDSVYGPDIDTDFEAPLALALCPVSDDFVIDFHPDSGRPQERKSFNEFGVNPEEDLTLPCNPAPWRPFPSRFDYEVADLALRCHMNKEKADEFLRLLEQARKGAEVSVKTHAQLQKLWDAAADHLTRFQTAQILVPYCNENRTYDAYFRPLMDWIREIVQDEQLSPLMQWDARQHRRFNGKEMERFVDEPWTANSWWNAQTRINERRVLDEEGKPQSSPNAKPLALIMYADKNKLSSFGTAQGYPVMATIGNLPADVRNSGGVGGAKVVGWQPLVKEESEHKGKKGFIDFKAVVWHVAFAKILESVVIMSEVGIRLRCGDGVIQMLYLILLALSADYEEQCVICLIRGVKGNYPCPRCMVHKEELADLSRTWKERSVKDTADILNEVIDLEFKNDQEALLKEHSLRFGKNVFMELANSDPFRAVSFDDLHFEDSGLWGAPLFSVLKEHFKCLGRKAEADLAKGFGNFPGGAI</sequence>
<dbReference type="EMBL" id="JBBXMP010000236">
    <property type="protein sequence ID" value="KAL0059303.1"/>
    <property type="molecule type" value="Genomic_DNA"/>
</dbReference>
<feature type="region of interest" description="Disordered" evidence="1">
    <location>
        <begin position="52"/>
        <end position="82"/>
    </location>
</feature>
<keyword evidence="3" id="KW-1185">Reference proteome</keyword>
<dbReference type="Proteomes" id="UP001437256">
    <property type="component" value="Unassembled WGS sequence"/>
</dbReference>
<accession>A0ABR2ZDA5</accession>
<evidence type="ECO:0008006" key="4">
    <source>
        <dbReference type="Google" id="ProtNLM"/>
    </source>
</evidence>
<evidence type="ECO:0000313" key="2">
    <source>
        <dbReference type="EMBL" id="KAL0059303.1"/>
    </source>
</evidence>
<dbReference type="Pfam" id="PF18759">
    <property type="entry name" value="Plavaka"/>
    <property type="match status" value="1"/>
</dbReference>
<comment type="caution">
    <text evidence="2">The sequence shown here is derived from an EMBL/GenBank/DDBJ whole genome shotgun (WGS) entry which is preliminary data.</text>
</comment>
<organism evidence="2 3">
    <name type="scientific">Marasmius tenuissimus</name>
    <dbReference type="NCBI Taxonomy" id="585030"/>
    <lineage>
        <taxon>Eukaryota</taxon>
        <taxon>Fungi</taxon>
        <taxon>Dikarya</taxon>
        <taxon>Basidiomycota</taxon>
        <taxon>Agaricomycotina</taxon>
        <taxon>Agaricomycetes</taxon>
        <taxon>Agaricomycetidae</taxon>
        <taxon>Agaricales</taxon>
        <taxon>Marasmiineae</taxon>
        <taxon>Marasmiaceae</taxon>
        <taxon>Marasmius</taxon>
    </lineage>
</organism>